<dbReference type="OrthoDB" id="9807797at2"/>
<evidence type="ECO:0000259" key="6">
    <source>
        <dbReference type="PROSITE" id="PS50072"/>
    </source>
</evidence>
<dbReference type="SUPFAM" id="SSF50891">
    <property type="entry name" value="Cyclophilin-like"/>
    <property type="match status" value="1"/>
</dbReference>
<dbReference type="Pfam" id="PF00160">
    <property type="entry name" value="Pro_isomerase"/>
    <property type="match status" value="1"/>
</dbReference>
<dbReference type="GO" id="GO:0006457">
    <property type="term" value="P:protein folding"/>
    <property type="evidence" value="ECO:0007669"/>
    <property type="project" value="InterPro"/>
</dbReference>
<evidence type="ECO:0000313" key="8">
    <source>
        <dbReference type="Proteomes" id="UP000033202"/>
    </source>
</evidence>
<organism evidence="7 8">
    <name type="scientific">Sphingomonas changbaiensis NBRC 104936</name>
    <dbReference type="NCBI Taxonomy" id="1219043"/>
    <lineage>
        <taxon>Bacteria</taxon>
        <taxon>Pseudomonadati</taxon>
        <taxon>Pseudomonadota</taxon>
        <taxon>Alphaproteobacteria</taxon>
        <taxon>Sphingomonadales</taxon>
        <taxon>Sphingomonadaceae</taxon>
        <taxon>Sphingomonas</taxon>
    </lineage>
</organism>
<sequence length="241" mass="25205">MRLIAAILALLGALFATAAIAKKAPKPNPAPSPAAAEALVTPPVTPENTWVLELSTGGRVLIQLRPDKAPNTVERIKTLTRSGFYNGLTFHRVIEGFMAQGGDPKGTGEGGSPLPDLKAEFNDLPHVRGVVSMARADAVDSANSQFFIMLMPTLRLDNHYTPFGRVISGMQYVDAIEKGEPPANPSRIIKAWIQSDGENAPPVPLPAVAATPAPAATAAPAPTTPEPAPAPSPTPTPQPSH</sequence>
<comment type="similarity">
    <text evidence="1 4">Belongs to the cyclophilin-type PPIase family.</text>
</comment>
<protein>
    <recommendedName>
        <fullName evidence="4">Peptidyl-prolyl cis-trans isomerase</fullName>
        <shortName evidence="4">PPIase</shortName>
        <ecNumber evidence="4">5.2.1.8</ecNumber>
    </recommendedName>
</protein>
<keyword evidence="3 4" id="KW-0413">Isomerase</keyword>
<dbReference type="EC" id="5.2.1.8" evidence="4"/>
<feature type="compositionally biased region" description="Low complexity" evidence="5">
    <location>
        <begin position="206"/>
        <end position="221"/>
    </location>
</feature>
<name>A0A0E9MTA4_9SPHN</name>
<dbReference type="RefSeq" id="WP_046349489.1">
    <property type="nucleotide sequence ID" value="NZ_BBWU01000051.1"/>
</dbReference>
<evidence type="ECO:0000256" key="3">
    <source>
        <dbReference type="ARBA" id="ARBA00023235"/>
    </source>
</evidence>
<proteinExistence type="inferred from homology"/>
<dbReference type="Gene3D" id="2.40.100.10">
    <property type="entry name" value="Cyclophilin-like"/>
    <property type="match status" value="1"/>
</dbReference>
<dbReference type="PROSITE" id="PS00170">
    <property type="entry name" value="CSA_PPIASE_1"/>
    <property type="match status" value="1"/>
</dbReference>
<reference evidence="7 8" key="1">
    <citation type="submission" date="2015-04" db="EMBL/GenBank/DDBJ databases">
        <title>Whole genome shotgun sequence of Sphingomonas changbaiensis NBRC 104936.</title>
        <authorList>
            <person name="Katano-Makiyama Y."/>
            <person name="Hosoyama A."/>
            <person name="Hashimoto M."/>
            <person name="Noguchi M."/>
            <person name="Tsuchikane K."/>
            <person name="Ohji S."/>
            <person name="Yamazoe A."/>
            <person name="Ichikawa N."/>
            <person name="Kimura A."/>
            <person name="Fujita N."/>
        </authorList>
    </citation>
    <scope>NUCLEOTIDE SEQUENCE [LARGE SCALE GENOMIC DNA]</scope>
    <source>
        <strain evidence="7 8">NBRC 104936</strain>
    </source>
</reference>
<dbReference type="CDD" id="cd00317">
    <property type="entry name" value="cyclophilin"/>
    <property type="match status" value="1"/>
</dbReference>
<dbReference type="InterPro" id="IPR044666">
    <property type="entry name" value="Cyclophilin_A-like"/>
</dbReference>
<feature type="compositionally biased region" description="Pro residues" evidence="5">
    <location>
        <begin position="222"/>
        <end position="241"/>
    </location>
</feature>
<comment type="function">
    <text evidence="4">PPIases accelerate the folding of proteins. It catalyzes the cis-trans isomerization of proline imidic peptide bonds in oligopeptides.</text>
</comment>
<comment type="catalytic activity">
    <reaction evidence="4">
        <text>[protein]-peptidylproline (omega=180) = [protein]-peptidylproline (omega=0)</text>
        <dbReference type="Rhea" id="RHEA:16237"/>
        <dbReference type="Rhea" id="RHEA-COMP:10747"/>
        <dbReference type="Rhea" id="RHEA-COMP:10748"/>
        <dbReference type="ChEBI" id="CHEBI:83833"/>
        <dbReference type="ChEBI" id="CHEBI:83834"/>
        <dbReference type="EC" id="5.2.1.8"/>
    </reaction>
</comment>
<evidence type="ECO:0000313" key="7">
    <source>
        <dbReference type="EMBL" id="GAO40708.1"/>
    </source>
</evidence>
<dbReference type="AlphaFoldDB" id="A0A0E9MTA4"/>
<dbReference type="PANTHER" id="PTHR45625:SF4">
    <property type="entry name" value="PEPTIDYLPROLYL ISOMERASE DOMAIN AND WD REPEAT-CONTAINING PROTEIN 1"/>
    <property type="match status" value="1"/>
</dbReference>
<dbReference type="GO" id="GO:0003755">
    <property type="term" value="F:peptidyl-prolyl cis-trans isomerase activity"/>
    <property type="evidence" value="ECO:0007669"/>
    <property type="project" value="UniProtKB-UniRule"/>
</dbReference>
<accession>A0A0E9MTA4</accession>
<dbReference type="PROSITE" id="PS50072">
    <property type="entry name" value="CSA_PPIASE_2"/>
    <property type="match status" value="1"/>
</dbReference>
<evidence type="ECO:0000256" key="2">
    <source>
        <dbReference type="ARBA" id="ARBA00023110"/>
    </source>
</evidence>
<keyword evidence="4" id="KW-0732">Signal</keyword>
<dbReference type="PANTHER" id="PTHR45625">
    <property type="entry name" value="PEPTIDYL-PROLYL CIS-TRANS ISOMERASE-RELATED"/>
    <property type="match status" value="1"/>
</dbReference>
<evidence type="ECO:0000256" key="1">
    <source>
        <dbReference type="ARBA" id="ARBA00007365"/>
    </source>
</evidence>
<comment type="caution">
    <text evidence="7">The sequence shown here is derived from an EMBL/GenBank/DDBJ whole genome shotgun (WGS) entry which is preliminary data.</text>
</comment>
<evidence type="ECO:0000256" key="4">
    <source>
        <dbReference type="RuleBase" id="RU363019"/>
    </source>
</evidence>
<gene>
    <name evidence="7" type="ORF">SCH01S_51_00390</name>
</gene>
<keyword evidence="8" id="KW-1185">Reference proteome</keyword>
<dbReference type="Proteomes" id="UP000033202">
    <property type="component" value="Unassembled WGS sequence"/>
</dbReference>
<dbReference type="InterPro" id="IPR002130">
    <property type="entry name" value="Cyclophilin-type_PPIase_dom"/>
</dbReference>
<dbReference type="InterPro" id="IPR029000">
    <property type="entry name" value="Cyclophilin-like_dom_sf"/>
</dbReference>
<dbReference type="InterPro" id="IPR020892">
    <property type="entry name" value="Cyclophilin-type_PPIase_CS"/>
</dbReference>
<keyword evidence="2 4" id="KW-0697">Rotamase</keyword>
<feature type="chain" id="PRO_5006515584" description="Peptidyl-prolyl cis-trans isomerase" evidence="4">
    <location>
        <begin position="19"/>
        <end position="241"/>
    </location>
</feature>
<dbReference type="PRINTS" id="PR00153">
    <property type="entry name" value="CSAPPISMRASE"/>
</dbReference>
<feature type="region of interest" description="Disordered" evidence="5">
    <location>
        <begin position="195"/>
        <end position="241"/>
    </location>
</feature>
<dbReference type="STRING" id="1219043.SCH01S_51_00390"/>
<feature type="domain" description="PPIase cyclophilin-type" evidence="6">
    <location>
        <begin position="58"/>
        <end position="198"/>
    </location>
</feature>
<feature type="signal peptide" evidence="4">
    <location>
        <begin position="1"/>
        <end position="18"/>
    </location>
</feature>
<dbReference type="EMBL" id="BBWU01000051">
    <property type="protein sequence ID" value="GAO40708.1"/>
    <property type="molecule type" value="Genomic_DNA"/>
</dbReference>
<evidence type="ECO:0000256" key="5">
    <source>
        <dbReference type="SAM" id="MobiDB-lite"/>
    </source>
</evidence>